<sequence length="271" mass="30954">MSRLWSKVLAYVYRGEVVELYERQYQVKKRLGDGQFSCVYLVQERRSGRVYALKKIVCRSKADEALVKSEIRVHELAAGYANLLPCEGYSVRPVSSYEQLISYNNEPGGYCLPLDSNTATEYSILLPYYMRDIYHGLISLHNLLPEPYVHGDLKTGNVLLSDEDDRAVLMDLGSSRQALIEISSEHQARCLQYLSAERSTIYKAPELFSPQVGDKLDERVVIWSLGCLLYALCFWVSPFKKAVLRSDSLPLMHLSLKRVIPVHSPYSEQMN</sequence>
<dbReference type="SMART" id="SM00220">
    <property type="entry name" value="S_TKc"/>
    <property type="match status" value="1"/>
</dbReference>
<evidence type="ECO:0000256" key="8">
    <source>
        <dbReference type="ARBA" id="ARBA00048679"/>
    </source>
</evidence>
<dbReference type="InterPro" id="IPR052239">
    <property type="entry name" value="Ser/Thr-specific_kinases"/>
</dbReference>
<dbReference type="InterPro" id="IPR008271">
    <property type="entry name" value="Ser/Thr_kinase_AS"/>
</dbReference>
<evidence type="ECO:0000313" key="13">
    <source>
        <dbReference type="WBParaSite" id="TMUE_2000006602.1"/>
    </source>
</evidence>
<organism evidence="12 13">
    <name type="scientific">Trichuris muris</name>
    <name type="common">Mouse whipworm</name>
    <dbReference type="NCBI Taxonomy" id="70415"/>
    <lineage>
        <taxon>Eukaryota</taxon>
        <taxon>Metazoa</taxon>
        <taxon>Ecdysozoa</taxon>
        <taxon>Nematoda</taxon>
        <taxon>Enoplea</taxon>
        <taxon>Dorylaimia</taxon>
        <taxon>Trichinellida</taxon>
        <taxon>Trichuridae</taxon>
        <taxon>Trichuris</taxon>
    </lineage>
</organism>
<evidence type="ECO:0000256" key="6">
    <source>
        <dbReference type="ARBA" id="ARBA00022840"/>
    </source>
</evidence>
<feature type="domain" description="Protein kinase" evidence="11">
    <location>
        <begin position="25"/>
        <end position="271"/>
    </location>
</feature>
<dbReference type="InterPro" id="IPR000719">
    <property type="entry name" value="Prot_kinase_dom"/>
</dbReference>
<evidence type="ECO:0000256" key="4">
    <source>
        <dbReference type="ARBA" id="ARBA00022741"/>
    </source>
</evidence>
<dbReference type="STRING" id="70415.A0A5S6QIB6"/>
<proteinExistence type="inferred from homology"/>
<dbReference type="SUPFAM" id="SSF56112">
    <property type="entry name" value="Protein kinase-like (PK-like)"/>
    <property type="match status" value="1"/>
</dbReference>
<dbReference type="Gene3D" id="1.10.510.10">
    <property type="entry name" value="Transferase(Phosphotransferase) domain 1"/>
    <property type="match status" value="1"/>
</dbReference>
<evidence type="ECO:0000259" key="11">
    <source>
        <dbReference type="PROSITE" id="PS50011"/>
    </source>
</evidence>
<comment type="catalytic activity">
    <reaction evidence="7">
        <text>L-threonyl-[protein] + ATP = O-phospho-L-threonyl-[protein] + ADP + H(+)</text>
        <dbReference type="Rhea" id="RHEA:46608"/>
        <dbReference type="Rhea" id="RHEA-COMP:11060"/>
        <dbReference type="Rhea" id="RHEA-COMP:11605"/>
        <dbReference type="ChEBI" id="CHEBI:15378"/>
        <dbReference type="ChEBI" id="CHEBI:30013"/>
        <dbReference type="ChEBI" id="CHEBI:30616"/>
        <dbReference type="ChEBI" id="CHEBI:61977"/>
        <dbReference type="ChEBI" id="CHEBI:456216"/>
        <dbReference type="EC" id="2.7.11.1"/>
    </reaction>
</comment>
<keyword evidence="3" id="KW-0808">Transferase</keyword>
<reference evidence="13" key="1">
    <citation type="submission" date="2019-12" db="UniProtKB">
        <authorList>
            <consortium name="WormBaseParasite"/>
        </authorList>
    </citation>
    <scope>IDENTIFICATION</scope>
</reference>
<dbReference type="Pfam" id="PF00069">
    <property type="entry name" value="Pkinase"/>
    <property type="match status" value="1"/>
</dbReference>
<evidence type="ECO:0000256" key="1">
    <source>
        <dbReference type="ARBA" id="ARBA00012513"/>
    </source>
</evidence>
<evidence type="ECO:0000256" key="2">
    <source>
        <dbReference type="ARBA" id="ARBA00022527"/>
    </source>
</evidence>
<keyword evidence="12" id="KW-1185">Reference proteome</keyword>
<accession>A0A5S6QIB6</accession>
<dbReference type="EC" id="2.7.11.1" evidence="1"/>
<dbReference type="PROSITE" id="PS00107">
    <property type="entry name" value="PROTEIN_KINASE_ATP"/>
    <property type="match status" value="1"/>
</dbReference>
<evidence type="ECO:0000256" key="9">
    <source>
        <dbReference type="PROSITE-ProRule" id="PRU10141"/>
    </source>
</evidence>
<keyword evidence="5" id="KW-0418">Kinase</keyword>
<dbReference type="PANTHER" id="PTHR45998:SF2">
    <property type="entry name" value="SERINE_THREONINE-PROTEIN KINASE 16"/>
    <property type="match status" value="1"/>
</dbReference>
<dbReference type="WBParaSite" id="TMUE_2000006602.1">
    <property type="protein sequence ID" value="TMUE_2000006602.1"/>
    <property type="gene ID" value="WBGene00285471"/>
</dbReference>
<comment type="similarity">
    <text evidence="10">Belongs to the protein kinase superfamily.</text>
</comment>
<keyword evidence="4 9" id="KW-0547">Nucleotide-binding</keyword>
<comment type="catalytic activity">
    <reaction evidence="8">
        <text>L-seryl-[protein] + ATP = O-phospho-L-seryl-[protein] + ADP + H(+)</text>
        <dbReference type="Rhea" id="RHEA:17989"/>
        <dbReference type="Rhea" id="RHEA-COMP:9863"/>
        <dbReference type="Rhea" id="RHEA-COMP:11604"/>
        <dbReference type="ChEBI" id="CHEBI:15378"/>
        <dbReference type="ChEBI" id="CHEBI:29999"/>
        <dbReference type="ChEBI" id="CHEBI:30616"/>
        <dbReference type="ChEBI" id="CHEBI:83421"/>
        <dbReference type="ChEBI" id="CHEBI:456216"/>
        <dbReference type="EC" id="2.7.11.1"/>
    </reaction>
</comment>
<dbReference type="InterPro" id="IPR017441">
    <property type="entry name" value="Protein_kinase_ATP_BS"/>
</dbReference>
<dbReference type="InterPro" id="IPR011009">
    <property type="entry name" value="Kinase-like_dom_sf"/>
</dbReference>
<dbReference type="GO" id="GO:0004674">
    <property type="term" value="F:protein serine/threonine kinase activity"/>
    <property type="evidence" value="ECO:0007669"/>
    <property type="project" value="UniProtKB-KW"/>
</dbReference>
<dbReference type="GO" id="GO:0005524">
    <property type="term" value="F:ATP binding"/>
    <property type="evidence" value="ECO:0007669"/>
    <property type="project" value="UniProtKB-UniRule"/>
</dbReference>
<dbReference type="PANTHER" id="PTHR45998">
    <property type="entry name" value="SERINE/THREONINE-PROTEIN KINASE 16"/>
    <property type="match status" value="1"/>
</dbReference>
<evidence type="ECO:0000256" key="10">
    <source>
        <dbReference type="RuleBase" id="RU000304"/>
    </source>
</evidence>
<dbReference type="GO" id="GO:0005794">
    <property type="term" value="C:Golgi apparatus"/>
    <property type="evidence" value="ECO:0007669"/>
    <property type="project" value="TreeGrafter"/>
</dbReference>
<dbReference type="PROSITE" id="PS00108">
    <property type="entry name" value="PROTEIN_KINASE_ST"/>
    <property type="match status" value="1"/>
</dbReference>
<dbReference type="PROSITE" id="PS50011">
    <property type="entry name" value="PROTEIN_KINASE_DOM"/>
    <property type="match status" value="1"/>
</dbReference>
<keyword evidence="2 10" id="KW-0723">Serine/threonine-protein kinase</keyword>
<evidence type="ECO:0000313" key="12">
    <source>
        <dbReference type="Proteomes" id="UP000046395"/>
    </source>
</evidence>
<dbReference type="Gene3D" id="3.30.200.20">
    <property type="entry name" value="Phosphorylase Kinase, domain 1"/>
    <property type="match status" value="1"/>
</dbReference>
<name>A0A5S6QIB6_TRIMR</name>
<dbReference type="Proteomes" id="UP000046395">
    <property type="component" value="Unassembled WGS sequence"/>
</dbReference>
<evidence type="ECO:0000256" key="7">
    <source>
        <dbReference type="ARBA" id="ARBA00047899"/>
    </source>
</evidence>
<protein>
    <recommendedName>
        <fullName evidence="1">non-specific serine/threonine protein kinase</fullName>
        <ecNumber evidence="1">2.7.11.1</ecNumber>
    </recommendedName>
</protein>
<feature type="binding site" evidence="9">
    <location>
        <position position="54"/>
    </location>
    <ligand>
        <name>ATP</name>
        <dbReference type="ChEBI" id="CHEBI:30616"/>
    </ligand>
</feature>
<evidence type="ECO:0000256" key="3">
    <source>
        <dbReference type="ARBA" id="ARBA00022679"/>
    </source>
</evidence>
<evidence type="ECO:0000256" key="5">
    <source>
        <dbReference type="ARBA" id="ARBA00022777"/>
    </source>
</evidence>
<keyword evidence="6 9" id="KW-0067">ATP-binding</keyword>
<dbReference type="AlphaFoldDB" id="A0A5S6QIB6"/>